<gene>
    <name evidence="2" type="ORF">H4W26_001061</name>
</gene>
<protein>
    <recommendedName>
        <fullName evidence="1">Bacterial mobilisation domain-containing protein</fullName>
    </recommendedName>
</protein>
<evidence type="ECO:0000259" key="1">
    <source>
        <dbReference type="Pfam" id="PF05713"/>
    </source>
</evidence>
<sequence>MRFDEAEDTKVRARARSMGIPSSAFVRAVALDAIKGKSVPSSIAAAIETSQESFPNPDEIRLGRELRTAITRIGVNYNQIARQVNKAGPQTLNAPKAIGVMAELTESLRQLQDLVGKPQIKPPVQKAENA</sequence>
<dbReference type="Pfam" id="PF05713">
    <property type="entry name" value="MobC"/>
    <property type="match status" value="1"/>
</dbReference>
<dbReference type="Proteomes" id="UP000636579">
    <property type="component" value="Unassembled WGS sequence"/>
</dbReference>
<dbReference type="EMBL" id="JADBEE010000001">
    <property type="protein sequence ID" value="MBE1514306.1"/>
    <property type="molecule type" value="Genomic_DNA"/>
</dbReference>
<keyword evidence="3" id="KW-1185">Reference proteome</keyword>
<dbReference type="InterPro" id="IPR008687">
    <property type="entry name" value="MobC"/>
</dbReference>
<name>A0ABR9J5N4_9MICC</name>
<dbReference type="RefSeq" id="WP_192591072.1">
    <property type="nucleotide sequence ID" value="NZ_JADBEE010000001.1"/>
</dbReference>
<reference evidence="2 3" key="1">
    <citation type="submission" date="2020-10" db="EMBL/GenBank/DDBJ databases">
        <title>Sequencing the genomes of 1000 actinobacteria strains.</title>
        <authorList>
            <person name="Klenk H.-P."/>
        </authorList>
    </citation>
    <scope>NUCLEOTIDE SEQUENCE [LARGE SCALE GENOMIC DNA]</scope>
    <source>
        <strain evidence="2 3">DSM 15474</strain>
    </source>
</reference>
<evidence type="ECO:0000313" key="3">
    <source>
        <dbReference type="Proteomes" id="UP000636579"/>
    </source>
</evidence>
<organism evidence="2 3">
    <name type="scientific">Nesterenkonia halotolerans</name>
    <dbReference type="NCBI Taxonomy" id="225325"/>
    <lineage>
        <taxon>Bacteria</taxon>
        <taxon>Bacillati</taxon>
        <taxon>Actinomycetota</taxon>
        <taxon>Actinomycetes</taxon>
        <taxon>Micrococcales</taxon>
        <taxon>Micrococcaceae</taxon>
        <taxon>Nesterenkonia</taxon>
    </lineage>
</organism>
<evidence type="ECO:0000313" key="2">
    <source>
        <dbReference type="EMBL" id="MBE1514306.1"/>
    </source>
</evidence>
<accession>A0ABR9J5N4</accession>
<comment type="caution">
    <text evidence="2">The sequence shown here is derived from an EMBL/GenBank/DDBJ whole genome shotgun (WGS) entry which is preliminary data.</text>
</comment>
<proteinExistence type="predicted"/>
<feature type="domain" description="Bacterial mobilisation" evidence="1">
    <location>
        <begin position="70"/>
        <end position="111"/>
    </location>
</feature>